<proteinExistence type="inferred from homology"/>
<dbReference type="Pfam" id="PF06094">
    <property type="entry name" value="GGACT"/>
    <property type="match status" value="1"/>
</dbReference>
<evidence type="ECO:0000256" key="3">
    <source>
        <dbReference type="ARBA" id="ARBA00030602"/>
    </source>
</evidence>
<sequence length="173" mass="19774">MPSLGLKNMPPCFFYGSLMEPKVLNAVTRPGPDADTFSVRASVKGYTRYTYHNQPYPGMIASQDPNEIVEGLLVFGHSDLERHRLDQFEGSEYPRTTISITVHGRVPAKYTIDKTSDYEPETTLAAFVYLFTGPIDHLDLTRPWDYEAFKREHVADWMTTDDTFKIMVERTGQ</sequence>
<dbReference type="InterPro" id="IPR036568">
    <property type="entry name" value="GGCT-like_sf"/>
</dbReference>
<dbReference type="InterPro" id="IPR013024">
    <property type="entry name" value="GGCT-like"/>
</dbReference>
<feature type="domain" description="Gamma-glutamylcyclotransferase AIG2-like" evidence="4">
    <location>
        <begin position="12"/>
        <end position="131"/>
    </location>
</feature>
<accession>A0A9P6N363</accession>
<comment type="similarity">
    <text evidence="1">Belongs to the gamma-glutamylcyclotransferase family.</text>
</comment>
<comment type="caution">
    <text evidence="5">The sequence shown here is derived from an EMBL/GenBank/DDBJ whole genome shotgun (WGS) entry which is preliminary data.</text>
</comment>
<gene>
    <name evidence="5" type="ORF">BGZ80_001681</name>
</gene>
<dbReference type="Gene3D" id="3.10.490.10">
    <property type="entry name" value="Gamma-glutamyl cyclotransferase-like"/>
    <property type="match status" value="1"/>
</dbReference>
<dbReference type="PANTHER" id="PTHR31544">
    <property type="entry name" value="AIG2-LIKE PROTEIN D"/>
    <property type="match status" value="1"/>
</dbReference>
<evidence type="ECO:0000256" key="1">
    <source>
        <dbReference type="ARBA" id="ARBA00008861"/>
    </source>
</evidence>
<evidence type="ECO:0000259" key="4">
    <source>
        <dbReference type="Pfam" id="PF06094"/>
    </source>
</evidence>
<reference evidence="5" key="1">
    <citation type="journal article" date="2020" name="Fungal Divers.">
        <title>Resolving the Mortierellaceae phylogeny through synthesis of multi-gene phylogenetics and phylogenomics.</title>
        <authorList>
            <person name="Vandepol N."/>
            <person name="Liber J."/>
            <person name="Desiro A."/>
            <person name="Na H."/>
            <person name="Kennedy M."/>
            <person name="Barry K."/>
            <person name="Grigoriev I.V."/>
            <person name="Miller A.N."/>
            <person name="O'Donnell K."/>
            <person name="Stajich J.E."/>
            <person name="Bonito G."/>
        </authorList>
    </citation>
    <scope>NUCLEOTIDE SEQUENCE</scope>
    <source>
        <strain evidence="5">NRRL 2769</strain>
    </source>
</reference>
<organism evidence="5 6">
    <name type="scientific">Entomortierella chlamydospora</name>
    <dbReference type="NCBI Taxonomy" id="101097"/>
    <lineage>
        <taxon>Eukaryota</taxon>
        <taxon>Fungi</taxon>
        <taxon>Fungi incertae sedis</taxon>
        <taxon>Mucoromycota</taxon>
        <taxon>Mortierellomycotina</taxon>
        <taxon>Mortierellomycetes</taxon>
        <taxon>Mortierellales</taxon>
        <taxon>Mortierellaceae</taxon>
        <taxon>Entomortierella</taxon>
    </lineage>
</organism>
<evidence type="ECO:0000313" key="6">
    <source>
        <dbReference type="Proteomes" id="UP000703661"/>
    </source>
</evidence>
<dbReference type="Proteomes" id="UP000703661">
    <property type="component" value="Unassembled WGS sequence"/>
</dbReference>
<dbReference type="GO" id="GO:0016740">
    <property type="term" value="F:transferase activity"/>
    <property type="evidence" value="ECO:0007669"/>
    <property type="project" value="UniProtKB-KW"/>
</dbReference>
<dbReference type="CDD" id="cd06661">
    <property type="entry name" value="GGCT_like"/>
    <property type="match status" value="1"/>
</dbReference>
<dbReference type="EMBL" id="JAAAID010000139">
    <property type="protein sequence ID" value="KAG0021802.1"/>
    <property type="molecule type" value="Genomic_DNA"/>
</dbReference>
<dbReference type="OrthoDB" id="1044435at2759"/>
<protein>
    <recommendedName>
        <fullName evidence="3">Putative gamma-glutamylcyclotransferase</fullName>
    </recommendedName>
</protein>
<evidence type="ECO:0000256" key="2">
    <source>
        <dbReference type="ARBA" id="ARBA00022679"/>
    </source>
</evidence>
<dbReference type="InterPro" id="IPR009288">
    <property type="entry name" value="AIG2-like_dom"/>
</dbReference>
<keyword evidence="6" id="KW-1185">Reference proteome</keyword>
<dbReference type="PANTHER" id="PTHR31544:SF2">
    <property type="entry name" value="AIG2-LIKE PROTEIN D"/>
    <property type="match status" value="1"/>
</dbReference>
<name>A0A9P6N363_9FUNG</name>
<evidence type="ECO:0000313" key="5">
    <source>
        <dbReference type="EMBL" id="KAG0021802.1"/>
    </source>
</evidence>
<dbReference type="AlphaFoldDB" id="A0A9P6N363"/>
<dbReference type="SUPFAM" id="SSF110857">
    <property type="entry name" value="Gamma-glutamyl cyclotransferase-like"/>
    <property type="match status" value="1"/>
</dbReference>
<keyword evidence="2" id="KW-0808">Transferase</keyword>
<dbReference type="InterPro" id="IPR045038">
    <property type="entry name" value="AIG2-like"/>
</dbReference>